<dbReference type="Proteomes" id="UP001163064">
    <property type="component" value="Unassembled WGS sequence"/>
</dbReference>
<reference evidence="3" key="1">
    <citation type="submission" date="2022-10" db="EMBL/GenBank/DDBJ databases">
        <title>Streptomyces beihaiensis sp. nov., a chitin degrading actinobacterium, isolated from shrimp pond soil.</title>
        <authorList>
            <person name="Xie J."/>
            <person name="Shen N."/>
        </authorList>
    </citation>
    <scope>NUCLEOTIDE SEQUENCE</scope>
    <source>
        <strain evidence="3">GXMU-J5</strain>
    </source>
</reference>
<feature type="chain" id="PRO_5047294385" description="Secreted protein" evidence="2">
    <location>
        <begin position="31"/>
        <end position="170"/>
    </location>
</feature>
<proteinExistence type="predicted"/>
<keyword evidence="4" id="KW-1185">Reference proteome</keyword>
<comment type="caution">
    <text evidence="3">The sequence shown here is derived from an EMBL/GenBank/DDBJ whole genome shotgun (WGS) entry which is preliminary data.</text>
</comment>
<accession>A0ABT3TQW8</accession>
<dbReference type="RefSeq" id="WP_266597228.1">
    <property type="nucleotide sequence ID" value="NZ_JAPHNL010000049.1"/>
</dbReference>
<feature type="signal peptide" evidence="2">
    <location>
        <begin position="1"/>
        <end position="30"/>
    </location>
</feature>
<evidence type="ECO:0008006" key="5">
    <source>
        <dbReference type="Google" id="ProtNLM"/>
    </source>
</evidence>
<gene>
    <name evidence="3" type="ORF">OFY01_06590</name>
</gene>
<sequence length="170" mass="16721">MSINVRGTLAVLAGCVAAAAGAAGASPAVAAEQVPVTVPLGGLESALQTDVPDVSTAAPLLTPGTPEGPRFEKSHVLPQGLVPKLPLGTELPATHAEVPLPSLVASQDLDRVGVSTEGSAVHTETAGASVNPPLTGPRAERLGVPDVSAPQLALGAPDVQARPGADVAVH</sequence>
<keyword evidence="2" id="KW-0732">Signal</keyword>
<organism evidence="3 4">
    <name type="scientific">Streptomyces beihaiensis</name>
    <dbReference type="NCBI Taxonomy" id="2984495"/>
    <lineage>
        <taxon>Bacteria</taxon>
        <taxon>Bacillati</taxon>
        <taxon>Actinomycetota</taxon>
        <taxon>Actinomycetes</taxon>
        <taxon>Kitasatosporales</taxon>
        <taxon>Streptomycetaceae</taxon>
        <taxon>Streptomyces</taxon>
    </lineage>
</organism>
<feature type="region of interest" description="Disordered" evidence="1">
    <location>
        <begin position="114"/>
        <end position="142"/>
    </location>
</feature>
<evidence type="ECO:0000256" key="1">
    <source>
        <dbReference type="SAM" id="MobiDB-lite"/>
    </source>
</evidence>
<evidence type="ECO:0000313" key="4">
    <source>
        <dbReference type="Proteomes" id="UP001163064"/>
    </source>
</evidence>
<dbReference type="EMBL" id="JAPHNL010000049">
    <property type="protein sequence ID" value="MCX3059438.1"/>
    <property type="molecule type" value="Genomic_DNA"/>
</dbReference>
<evidence type="ECO:0000313" key="3">
    <source>
        <dbReference type="EMBL" id="MCX3059438.1"/>
    </source>
</evidence>
<name>A0ABT3TQW8_9ACTN</name>
<protein>
    <recommendedName>
        <fullName evidence="5">Secreted protein</fullName>
    </recommendedName>
</protein>
<evidence type="ECO:0000256" key="2">
    <source>
        <dbReference type="SAM" id="SignalP"/>
    </source>
</evidence>